<evidence type="ECO:0000259" key="2">
    <source>
        <dbReference type="PROSITE" id="PS50902"/>
    </source>
</evidence>
<dbReference type="STRING" id="435880.SAMN04487988_10553"/>
<dbReference type="InterPro" id="IPR008254">
    <property type="entry name" value="Flavodoxin/NO_synth"/>
</dbReference>
<organism evidence="3 4">
    <name type="scientific">Algoriphagus hitonicola</name>
    <dbReference type="NCBI Taxonomy" id="435880"/>
    <lineage>
        <taxon>Bacteria</taxon>
        <taxon>Pseudomonadati</taxon>
        <taxon>Bacteroidota</taxon>
        <taxon>Cytophagia</taxon>
        <taxon>Cytophagales</taxon>
        <taxon>Cyclobacteriaceae</taxon>
        <taxon>Algoriphagus</taxon>
    </lineage>
</organism>
<keyword evidence="1" id="KW-1133">Transmembrane helix</keyword>
<dbReference type="InterPro" id="IPR005025">
    <property type="entry name" value="FMN_Rdtase-like_dom"/>
</dbReference>
<dbReference type="GO" id="GO:0010181">
    <property type="term" value="F:FMN binding"/>
    <property type="evidence" value="ECO:0007669"/>
    <property type="project" value="InterPro"/>
</dbReference>
<proteinExistence type="predicted"/>
<dbReference type="AlphaFoldDB" id="A0A1I2ST77"/>
<reference evidence="4" key="1">
    <citation type="submission" date="2016-10" db="EMBL/GenBank/DDBJ databases">
        <authorList>
            <person name="Varghese N."/>
            <person name="Submissions S."/>
        </authorList>
    </citation>
    <scope>NUCLEOTIDE SEQUENCE [LARGE SCALE GENOMIC DNA]</scope>
    <source>
        <strain evidence="4">DSM 19315</strain>
    </source>
</reference>
<dbReference type="InterPro" id="IPR029039">
    <property type="entry name" value="Flavoprotein-like_sf"/>
</dbReference>
<dbReference type="GO" id="GO:0016491">
    <property type="term" value="F:oxidoreductase activity"/>
    <property type="evidence" value="ECO:0007669"/>
    <property type="project" value="InterPro"/>
</dbReference>
<evidence type="ECO:0000313" key="3">
    <source>
        <dbReference type="EMBL" id="SFG55920.1"/>
    </source>
</evidence>
<dbReference type="PROSITE" id="PS50902">
    <property type="entry name" value="FLAVODOXIN_LIKE"/>
    <property type="match status" value="1"/>
</dbReference>
<protein>
    <submittedName>
        <fullName evidence="3">NAD(P)H dehydrogenase (Quinone)</fullName>
    </submittedName>
</protein>
<dbReference type="Gene3D" id="3.40.50.360">
    <property type="match status" value="1"/>
</dbReference>
<accession>A0A1I2ST77</accession>
<name>A0A1I2ST77_9BACT</name>
<evidence type="ECO:0000313" key="4">
    <source>
        <dbReference type="Proteomes" id="UP000199642"/>
    </source>
</evidence>
<sequence>MWFGLLKNTNQITFVQTKDKNSISRQMIIGQNQKSQMKRLFIFFLMLILPIYGFCQGTVLVTYYSLSGNTRLLAEAIAEGVTSQNINVLLKCIDEVNLEDLVNANAIIVGSPVYNGNPAPAILEFINSWPFEDRPLKDKIGAAFSSGGGISIGEESVLHSIHRAMLIHGMLIIGGDKVEAAFGASAITDEGPFEGVDPLFLEKAKGLGIRVAQWVKKVH</sequence>
<feature type="domain" description="Flavodoxin-like" evidence="2">
    <location>
        <begin position="59"/>
        <end position="219"/>
    </location>
</feature>
<dbReference type="EMBL" id="FOPC01000005">
    <property type="protein sequence ID" value="SFG55920.1"/>
    <property type="molecule type" value="Genomic_DNA"/>
</dbReference>
<keyword evidence="1" id="KW-0812">Transmembrane</keyword>
<dbReference type="Proteomes" id="UP000199642">
    <property type="component" value="Unassembled WGS sequence"/>
</dbReference>
<feature type="transmembrane region" description="Helical" evidence="1">
    <location>
        <begin position="40"/>
        <end position="64"/>
    </location>
</feature>
<dbReference type="SUPFAM" id="SSF52218">
    <property type="entry name" value="Flavoproteins"/>
    <property type="match status" value="1"/>
</dbReference>
<evidence type="ECO:0000256" key="1">
    <source>
        <dbReference type="SAM" id="Phobius"/>
    </source>
</evidence>
<keyword evidence="1" id="KW-0472">Membrane</keyword>
<gene>
    <name evidence="3" type="ORF">SAMN04487988_10553</name>
</gene>
<dbReference type="Pfam" id="PF03358">
    <property type="entry name" value="FMN_red"/>
    <property type="match status" value="1"/>
</dbReference>
<keyword evidence="4" id="KW-1185">Reference proteome</keyword>